<dbReference type="EMBL" id="UINC01073477">
    <property type="protein sequence ID" value="SVC09900.1"/>
    <property type="molecule type" value="Genomic_DNA"/>
</dbReference>
<evidence type="ECO:0000313" key="2">
    <source>
        <dbReference type="EMBL" id="SVC09900.1"/>
    </source>
</evidence>
<accession>A0A382JCM9</accession>
<organism evidence="2">
    <name type="scientific">marine metagenome</name>
    <dbReference type="NCBI Taxonomy" id="408172"/>
    <lineage>
        <taxon>unclassified sequences</taxon>
        <taxon>metagenomes</taxon>
        <taxon>ecological metagenomes</taxon>
    </lineage>
</organism>
<dbReference type="AlphaFoldDB" id="A0A382JCM9"/>
<evidence type="ECO:0000256" key="1">
    <source>
        <dbReference type="SAM" id="Phobius"/>
    </source>
</evidence>
<reference evidence="2" key="1">
    <citation type="submission" date="2018-05" db="EMBL/GenBank/DDBJ databases">
        <authorList>
            <person name="Lanie J.A."/>
            <person name="Ng W.-L."/>
            <person name="Kazmierczak K.M."/>
            <person name="Andrzejewski T.M."/>
            <person name="Davidsen T.M."/>
            <person name="Wayne K.J."/>
            <person name="Tettelin H."/>
            <person name="Glass J.I."/>
            <person name="Rusch D."/>
            <person name="Podicherti R."/>
            <person name="Tsui H.-C.T."/>
            <person name="Winkler M.E."/>
        </authorList>
    </citation>
    <scope>NUCLEOTIDE SEQUENCE</scope>
</reference>
<sequence length="210" mass="24522">VILSPKVGTEIDIHENRFYRIFPKVKGFVNAQIISISDKQYRVRFVTSRRRKKKTYDKPLSLKRYVAMQNYVNRQPDFTEEARIAMYSGMNFLRAAEIISDLPKPQFVKILHHKRKRLKGTLISFQDTLLSVQTPVGIEKIPLKDVETISYRLSTGEYLFLKPYIYAMSGIIGLSVAQLYNNQRSPRVDVSWYFLFYGTMIGLNFSSELF</sequence>
<feature type="transmembrane region" description="Helical" evidence="1">
    <location>
        <begin position="159"/>
        <end position="180"/>
    </location>
</feature>
<keyword evidence="1" id="KW-0472">Membrane</keyword>
<protein>
    <submittedName>
        <fullName evidence="2">Uncharacterized protein</fullName>
    </submittedName>
</protein>
<keyword evidence="1" id="KW-1133">Transmembrane helix</keyword>
<feature type="non-terminal residue" evidence="2">
    <location>
        <position position="210"/>
    </location>
</feature>
<name>A0A382JCM9_9ZZZZ</name>
<gene>
    <name evidence="2" type="ORF">METZ01_LOCUS262754</name>
</gene>
<feature type="transmembrane region" description="Helical" evidence="1">
    <location>
        <begin position="192"/>
        <end position="209"/>
    </location>
</feature>
<proteinExistence type="predicted"/>
<feature type="non-terminal residue" evidence="2">
    <location>
        <position position="1"/>
    </location>
</feature>
<keyword evidence="1" id="KW-0812">Transmembrane</keyword>